<dbReference type="InterPro" id="IPR013785">
    <property type="entry name" value="Aldolase_TIM"/>
</dbReference>
<gene>
    <name evidence="6" type="ORF">LCGC14_2336820</name>
</gene>
<accession>A0A0F9F8A5</accession>
<dbReference type="PROSITE" id="PS51918">
    <property type="entry name" value="RADICAL_SAM"/>
    <property type="match status" value="1"/>
</dbReference>
<dbReference type="EMBL" id="LAZR01033713">
    <property type="protein sequence ID" value="KKL47312.1"/>
    <property type="molecule type" value="Genomic_DNA"/>
</dbReference>
<dbReference type="SFLD" id="SFLDG01067">
    <property type="entry name" value="SPASM/twitch_domain_containing"/>
    <property type="match status" value="1"/>
</dbReference>
<dbReference type="GO" id="GO:0046872">
    <property type="term" value="F:metal ion binding"/>
    <property type="evidence" value="ECO:0007669"/>
    <property type="project" value="UniProtKB-KW"/>
</dbReference>
<evidence type="ECO:0000313" key="6">
    <source>
        <dbReference type="EMBL" id="KKL47312.1"/>
    </source>
</evidence>
<keyword evidence="4" id="KW-0411">Iron-sulfur</keyword>
<dbReference type="AlphaFoldDB" id="A0A0F9F8A5"/>
<reference evidence="6" key="1">
    <citation type="journal article" date="2015" name="Nature">
        <title>Complex archaea that bridge the gap between prokaryotes and eukaryotes.</title>
        <authorList>
            <person name="Spang A."/>
            <person name="Saw J.H."/>
            <person name="Jorgensen S.L."/>
            <person name="Zaremba-Niedzwiedzka K."/>
            <person name="Martijn J."/>
            <person name="Lind A.E."/>
            <person name="van Eijk R."/>
            <person name="Schleper C."/>
            <person name="Guy L."/>
            <person name="Ettema T.J."/>
        </authorList>
    </citation>
    <scope>NUCLEOTIDE SEQUENCE</scope>
</reference>
<keyword evidence="2" id="KW-0479">Metal-binding</keyword>
<evidence type="ECO:0000256" key="4">
    <source>
        <dbReference type="ARBA" id="ARBA00023014"/>
    </source>
</evidence>
<dbReference type="PANTHER" id="PTHR11228">
    <property type="entry name" value="RADICAL SAM DOMAIN PROTEIN"/>
    <property type="match status" value="1"/>
</dbReference>
<evidence type="ECO:0000256" key="1">
    <source>
        <dbReference type="ARBA" id="ARBA00022691"/>
    </source>
</evidence>
<dbReference type="Pfam" id="PF04055">
    <property type="entry name" value="Radical_SAM"/>
    <property type="match status" value="1"/>
</dbReference>
<evidence type="ECO:0000256" key="3">
    <source>
        <dbReference type="ARBA" id="ARBA00023004"/>
    </source>
</evidence>
<evidence type="ECO:0000259" key="5">
    <source>
        <dbReference type="PROSITE" id="PS51918"/>
    </source>
</evidence>
<keyword evidence="3" id="KW-0408">Iron</keyword>
<organism evidence="6">
    <name type="scientific">marine sediment metagenome</name>
    <dbReference type="NCBI Taxonomy" id="412755"/>
    <lineage>
        <taxon>unclassified sequences</taxon>
        <taxon>metagenomes</taxon>
        <taxon>ecological metagenomes</taxon>
    </lineage>
</organism>
<feature type="non-terminal residue" evidence="6">
    <location>
        <position position="1"/>
    </location>
</feature>
<dbReference type="PANTHER" id="PTHR11228:SF7">
    <property type="entry name" value="PQQA PEPTIDE CYCLASE"/>
    <property type="match status" value="1"/>
</dbReference>
<dbReference type="CDD" id="cd01335">
    <property type="entry name" value="Radical_SAM"/>
    <property type="match status" value="1"/>
</dbReference>
<name>A0A0F9F8A5_9ZZZZ</name>
<dbReference type="GO" id="GO:0051536">
    <property type="term" value="F:iron-sulfur cluster binding"/>
    <property type="evidence" value="ECO:0007669"/>
    <property type="project" value="UniProtKB-KW"/>
</dbReference>
<dbReference type="SUPFAM" id="SSF102114">
    <property type="entry name" value="Radical SAM enzymes"/>
    <property type="match status" value="1"/>
</dbReference>
<dbReference type="InterPro" id="IPR007197">
    <property type="entry name" value="rSAM"/>
</dbReference>
<dbReference type="GO" id="GO:0003824">
    <property type="term" value="F:catalytic activity"/>
    <property type="evidence" value="ECO:0007669"/>
    <property type="project" value="InterPro"/>
</dbReference>
<keyword evidence="1" id="KW-0949">S-adenosyl-L-methionine</keyword>
<evidence type="ECO:0000256" key="2">
    <source>
        <dbReference type="ARBA" id="ARBA00022723"/>
    </source>
</evidence>
<sequence>SFNSDKGLAYYENYKKILKWLDGDSYLPPPIEVNLDPVMGCNLNCYFCITQNYTRDAKIKKLPFDYMQKLVYFLADWGVKGLCLSGGGEPTLHQRLPDLIHIAALEMDVAVVTNATNVIPELLTCRWVALSVDAASRETYETVKGKDLFDKVCSNISNLVKQRNGSKTDLCFKFLILPENQYEIFDACKLAKALGVQDFHARPVDFERSDIAGARPLPLDIEAIHRQFEQCHEIETDDFHVYTITHKFDTDFHVKCDFSSCLAASLVLPVLTDGNAYICVEHKMEEEYCLGSFDDILNWWGGDRHRQMIKDIIPQRDCSRCIYSSYHQQIEAVKTDSMCLSFP</sequence>
<proteinExistence type="predicted"/>
<comment type="caution">
    <text evidence="6">The sequence shown here is derived from an EMBL/GenBank/DDBJ whole genome shotgun (WGS) entry which is preliminary data.</text>
</comment>
<protein>
    <recommendedName>
        <fullName evidence="5">Radical SAM core domain-containing protein</fullName>
    </recommendedName>
</protein>
<dbReference type="SFLD" id="SFLDS00029">
    <property type="entry name" value="Radical_SAM"/>
    <property type="match status" value="1"/>
</dbReference>
<dbReference type="InterPro" id="IPR058240">
    <property type="entry name" value="rSAM_sf"/>
</dbReference>
<dbReference type="InterPro" id="IPR050377">
    <property type="entry name" value="Radical_SAM_PqqE_MftC-like"/>
</dbReference>
<dbReference type="Gene3D" id="3.20.20.70">
    <property type="entry name" value="Aldolase class I"/>
    <property type="match status" value="1"/>
</dbReference>
<feature type="domain" description="Radical SAM core" evidence="5">
    <location>
        <begin position="25"/>
        <end position="237"/>
    </location>
</feature>